<dbReference type="Proteomes" id="UP001151234">
    <property type="component" value="Unassembled WGS sequence"/>
</dbReference>
<feature type="domain" description="Carbohydrate kinase FGGY N-terminal" evidence="5">
    <location>
        <begin position="1"/>
        <end position="244"/>
    </location>
</feature>
<comment type="caution">
    <text evidence="7">The sequence shown here is derived from an EMBL/GenBank/DDBJ whole genome shotgun (WGS) entry which is preliminary data.</text>
</comment>
<evidence type="ECO:0000256" key="4">
    <source>
        <dbReference type="RuleBase" id="RU003733"/>
    </source>
</evidence>
<dbReference type="RefSeq" id="WP_267990993.1">
    <property type="nucleotide sequence ID" value="NZ_JAPJZI010000001.1"/>
</dbReference>
<evidence type="ECO:0000259" key="5">
    <source>
        <dbReference type="Pfam" id="PF00370"/>
    </source>
</evidence>
<dbReference type="InterPro" id="IPR018484">
    <property type="entry name" value="FGGY_N"/>
</dbReference>
<protein>
    <submittedName>
        <fullName evidence="7">FGGY family carbohydrate kinase</fullName>
    </submittedName>
</protein>
<dbReference type="InterPro" id="IPR050406">
    <property type="entry name" value="FGGY_Carb_Kinase"/>
</dbReference>
<dbReference type="PIRSF" id="PIRSF000538">
    <property type="entry name" value="GlpK"/>
    <property type="match status" value="1"/>
</dbReference>
<sequence length="499" mass="52428">MWIGLDVGTSAIKAAVYTPHGETLALSETGANLNRLPGGGVEQDMDDVWQAVAGVLSDLCTKTDVEEVRSLGVCAQGDGLWAVDKDLRPVGPAMLWNDTRAADDVLKLSDSGALAAIGRGCGTALWSGTSAPLWHWLKENRKAQAQKVRYVFTCADWICARLTGELATDFSNASIPFLDFSTRSYGPAQIEALGCGDLSERLVQPSPADTMIGRVTDDASRATGLPTGLPVSVGTMDLSAMTVGLGLDRPGQSFMIIGTTAVVSILTDRIKPVDTPVGASALHPTSDAVIRVLAPTTGTGAFDWFASLHPATLGAENTALIADNINQLVESVPPGANGVTFLPYLDGERAPFVAPDIRASFAGLSAATTKAEMARAVLEGTGFSLRHCIEEEGGLPQGPVHLTGGGSKNALWCQIVADIIGRPIQVSEASDHGLWGAACIGAAAAGFGSAVELSRRDADLTVMEPDAQRHEAYGRHFARYRVLSDSSRSAHRKLREIEG</sequence>
<keyword evidence="8" id="KW-1185">Reference proteome</keyword>
<name>A0A9X3ZIE8_9HYPH</name>
<gene>
    <name evidence="7" type="ORF">OQ273_13360</name>
</gene>
<reference evidence="7" key="1">
    <citation type="submission" date="2022-11" db="EMBL/GenBank/DDBJ databases">
        <title>Draft genome sequence of Hoeflea poritis E7-10 and Hoeflea prorocentri PM5-8, separated from scleractinian coral Porites lutea and marine dinoflagellate.</title>
        <authorList>
            <person name="Zhang G."/>
            <person name="Wei Q."/>
            <person name="Cai L."/>
        </authorList>
    </citation>
    <scope>NUCLEOTIDE SEQUENCE</scope>
    <source>
        <strain evidence="7">PM5-8</strain>
    </source>
</reference>
<accession>A0A9X3ZIE8</accession>
<evidence type="ECO:0000313" key="7">
    <source>
        <dbReference type="EMBL" id="MDA5399566.1"/>
    </source>
</evidence>
<dbReference type="EMBL" id="JAPJZI010000001">
    <property type="protein sequence ID" value="MDA5399566.1"/>
    <property type="molecule type" value="Genomic_DNA"/>
</dbReference>
<dbReference type="InterPro" id="IPR043129">
    <property type="entry name" value="ATPase_NBD"/>
</dbReference>
<organism evidence="7 8">
    <name type="scientific">Hoeflea prorocentri</name>
    <dbReference type="NCBI Taxonomy" id="1922333"/>
    <lineage>
        <taxon>Bacteria</taxon>
        <taxon>Pseudomonadati</taxon>
        <taxon>Pseudomonadota</taxon>
        <taxon>Alphaproteobacteria</taxon>
        <taxon>Hyphomicrobiales</taxon>
        <taxon>Rhizobiaceae</taxon>
        <taxon>Hoeflea</taxon>
    </lineage>
</organism>
<dbReference type="PROSITE" id="PS00445">
    <property type="entry name" value="FGGY_KINASES_2"/>
    <property type="match status" value="1"/>
</dbReference>
<dbReference type="CDD" id="cd07802">
    <property type="entry name" value="ASKHA_NBD_FGGY_EcLyxK-like"/>
    <property type="match status" value="1"/>
</dbReference>
<dbReference type="GO" id="GO:0016773">
    <property type="term" value="F:phosphotransferase activity, alcohol group as acceptor"/>
    <property type="evidence" value="ECO:0007669"/>
    <property type="project" value="InterPro"/>
</dbReference>
<dbReference type="GO" id="GO:0016301">
    <property type="term" value="F:kinase activity"/>
    <property type="evidence" value="ECO:0007669"/>
    <property type="project" value="UniProtKB-KW"/>
</dbReference>
<evidence type="ECO:0000256" key="2">
    <source>
        <dbReference type="ARBA" id="ARBA00022679"/>
    </source>
</evidence>
<dbReference type="Pfam" id="PF02782">
    <property type="entry name" value="FGGY_C"/>
    <property type="match status" value="1"/>
</dbReference>
<dbReference type="GO" id="GO:0005975">
    <property type="term" value="P:carbohydrate metabolic process"/>
    <property type="evidence" value="ECO:0007669"/>
    <property type="project" value="InterPro"/>
</dbReference>
<dbReference type="SUPFAM" id="SSF53067">
    <property type="entry name" value="Actin-like ATPase domain"/>
    <property type="match status" value="2"/>
</dbReference>
<dbReference type="PANTHER" id="PTHR43095:SF3">
    <property type="entry name" value="L-XYLULOSE_3-KETO-L-GULONATE KINASE"/>
    <property type="match status" value="1"/>
</dbReference>
<dbReference type="PANTHER" id="PTHR43095">
    <property type="entry name" value="SUGAR KINASE"/>
    <property type="match status" value="1"/>
</dbReference>
<keyword evidence="3 4" id="KW-0418">Kinase</keyword>
<evidence type="ECO:0000256" key="3">
    <source>
        <dbReference type="ARBA" id="ARBA00022777"/>
    </source>
</evidence>
<evidence type="ECO:0000313" key="8">
    <source>
        <dbReference type="Proteomes" id="UP001151234"/>
    </source>
</evidence>
<comment type="similarity">
    <text evidence="1 4">Belongs to the FGGY kinase family.</text>
</comment>
<dbReference type="InterPro" id="IPR000577">
    <property type="entry name" value="Carb_kinase_FGGY"/>
</dbReference>
<evidence type="ECO:0000256" key="1">
    <source>
        <dbReference type="ARBA" id="ARBA00009156"/>
    </source>
</evidence>
<keyword evidence="2 4" id="KW-0808">Transferase</keyword>
<dbReference type="Pfam" id="PF00370">
    <property type="entry name" value="FGGY_N"/>
    <property type="match status" value="1"/>
</dbReference>
<dbReference type="InterPro" id="IPR018485">
    <property type="entry name" value="FGGY_C"/>
</dbReference>
<dbReference type="Gene3D" id="3.30.420.40">
    <property type="match status" value="2"/>
</dbReference>
<proteinExistence type="inferred from homology"/>
<dbReference type="AlphaFoldDB" id="A0A9X3ZIE8"/>
<dbReference type="InterPro" id="IPR018483">
    <property type="entry name" value="Carb_kinase_FGGY_CS"/>
</dbReference>
<feature type="domain" description="Carbohydrate kinase FGGY C-terminal" evidence="6">
    <location>
        <begin position="298"/>
        <end position="445"/>
    </location>
</feature>
<evidence type="ECO:0000259" key="6">
    <source>
        <dbReference type="Pfam" id="PF02782"/>
    </source>
</evidence>